<dbReference type="Proteomes" id="UP000198984">
    <property type="component" value="Unassembled WGS sequence"/>
</dbReference>
<dbReference type="STRING" id="573321.SAMN04488505_10358"/>
<name>A0A1H7UNF3_9BACT</name>
<dbReference type="AlphaFoldDB" id="A0A1H7UNF3"/>
<evidence type="ECO:0000256" key="1">
    <source>
        <dbReference type="SAM" id="Coils"/>
    </source>
</evidence>
<accession>A0A1H7UNF3</accession>
<dbReference type="EMBL" id="FOBB01000003">
    <property type="protein sequence ID" value="SEL98501.1"/>
    <property type="molecule type" value="Genomic_DNA"/>
</dbReference>
<keyword evidence="2" id="KW-0812">Transmembrane</keyword>
<keyword evidence="2" id="KW-0472">Membrane</keyword>
<evidence type="ECO:0000256" key="2">
    <source>
        <dbReference type="SAM" id="Phobius"/>
    </source>
</evidence>
<evidence type="ECO:0000313" key="3">
    <source>
        <dbReference type="EMBL" id="SEL98501.1"/>
    </source>
</evidence>
<proteinExistence type="predicted"/>
<reference evidence="3 4" key="1">
    <citation type="submission" date="2016-10" db="EMBL/GenBank/DDBJ databases">
        <authorList>
            <person name="de Groot N.N."/>
        </authorList>
    </citation>
    <scope>NUCLEOTIDE SEQUENCE [LARGE SCALE GENOMIC DNA]</scope>
    <source>
        <strain evidence="3 4">DSM 21039</strain>
    </source>
</reference>
<protein>
    <submittedName>
        <fullName evidence="3">Uncharacterized protein</fullName>
    </submittedName>
</protein>
<feature type="transmembrane region" description="Helical" evidence="2">
    <location>
        <begin position="370"/>
        <end position="391"/>
    </location>
</feature>
<keyword evidence="1" id="KW-0175">Coiled coil</keyword>
<evidence type="ECO:0000313" key="4">
    <source>
        <dbReference type="Proteomes" id="UP000198984"/>
    </source>
</evidence>
<feature type="transmembrane region" description="Helical" evidence="2">
    <location>
        <begin position="202"/>
        <end position="226"/>
    </location>
</feature>
<feature type="coiled-coil region" evidence="1">
    <location>
        <begin position="160"/>
        <end position="187"/>
    </location>
</feature>
<feature type="transmembrane region" description="Helical" evidence="2">
    <location>
        <begin position="7"/>
        <end position="27"/>
    </location>
</feature>
<organism evidence="3 4">
    <name type="scientific">Chitinophaga rupis</name>
    <dbReference type="NCBI Taxonomy" id="573321"/>
    <lineage>
        <taxon>Bacteria</taxon>
        <taxon>Pseudomonadati</taxon>
        <taxon>Bacteroidota</taxon>
        <taxon>Chitinophagia</taxon>
        <taxon>Chitinophagales</taxon>
        <taxon>Chitinophagaceae</taxon>
        <taxon>Chitinophaga</taxon>
    </lineage>
</organism>
<dbReference type="RefSeq" id="WP_089912162.1">
    <property type="nucleotide sequence ID" value="NZ_FOBB01000003.1"/>
</dbReference>
<keyword evidence="4" id="KW-1185">Reference proteome</keyword>
<keyword evidence="2" id="KW-1133">Transmembrane helix</keyword>
<gene>
    <name evidence="3" type="ORF">SAMN04488505_10358</name>
</gene>
<dbReference type="OrthoDB" id="6286374at2"/>
<feature type="transmembrane region" description="Helical" evidence="2">
    <location>
        <begin position="61"/>
        <end position="83"/>
    </location>
</feature>
<sequence>MFGNTALDVAISLIFIYLLYSLLASIIQEIIARIFNLRARFLTKALRRILDNDPRGNPLGWLGQFTFFTWFYELGWSVIYFFAPFKNSPFLKKFYTEPGIHSLGESKSSSRPSYISPQLFSQTLMHLLRGPGYDSSTQQEAALVKQNLESGLPHLGQPTRNHLLNLLEDAQRDAERFRNKVEQWFDEVMARTSGWYRKQIQLLLIIIGFIIAWQFNVDSIAIARILTKDKKAREQMVTLATQRYELYGQWKDSLKRTLVIKQDTIRIGDSIFVKPDTVYQVSLEDAMLDSLYRSLTTDAADIQNILGINRGNCKDTATTDTAYTQIHQRLDSIAGKLLSGPELQKYKQAMQTVAKRNVGCYTHPYQQNGWLVFLGWVITALAVSLGAPFWFDLLNRIVKVRTGGPQVSTTTVQQTK</sequence>